<sequence length="25" mass="3151">MMYEIEIVTFRKIRTRMLMPLALFF</sequence>
<organism evidence="1">
    <name type="scientific">Lotus japonicus</name>
    <name type="common">Lotus corniculatus var. japonicus</name>
    <dbReference type="NCBI Taxonomy" id="34305"/>
    <lineage>
        <taxon>Eukaryota</taxon>
        <taxon>Viridiplantae</taxon>
        <taxon>Streptophyta</taxon>
        <taxon>Embryophyta</taxon>
        <taxon>Tracheophyta</taxon>
        <taxon>Spermatophyta</taxon>
        <taxon>Magnoliopsida</taxon>
        <taxon>eudicotyledons</taxon>
        <taxon>Gunneridae</taxon>
        <taxon>Pentapetalae</taxon>
        <taxon>rosids</taxon>
        <taxon>fabids</taxon>
        <taxon>Fabales</taxon>
        <taxon>Fabaceae</taxon>
        <taxon>Papilionoideae</taxon>
        <taxon>50 kb inversion clade</taxon>
        <taxon>NPAAA clade</taxon>
        <taxon>Hologalegina</taxon>
        <taxon>robinioid clade</taxon>
        <taxon>Loteae</taxon>
        <taxon>Lotus</taxon>
    </lineage>
</organism>
<evidence type="ECO:0000313" key="1">
    <source>
        <dbReference type="EMBL" id="AFK44967.1"/>
    </source>
</evidence>
<proteinExistence type="evidence at transcript level"/>
<dbReference type="AlphaFoldDB" id="I3SXH5"/>
<accession>I3SXH5</accession>
<protein>
    <submittedName>
        <fullName evidence="1">Uncharacterized protein</fullName>
    </submittedName>
</protein>
<dbReference type="EMBL" id="BT145173">
    <property type="protein sequence ID" value="AFK44967.1"/>
    <property type="molecule type" value="mRNA"/>
</dbReference>
<name>I3SXH5_LOTJA</name>
<reference evidence="1" key="1">
    <citation type="submission" date="2012-05" db="EMBL/GenBank/DDBJ databases">
        <authorList>
            <person name="Krishnakumar V."/>
            <person name="Cheung F."/>
            <person name="Xiao Y."/>
            <person name="Chan A."/>
            <person name="Moskal W.A."/>
            <person name="Town C.D."/>
        </authorList>
    </citation>
    <scope>NUCLEOTIDE SEQUENCE</scope>
</reference>